<comment type="caution">
    <text evidence="2">The sequence shown here is derived from an EMBL/GenBank/DDBJ whole genome shotgun (WGS) entry which is preliminary data.</text>
</comment>
<feature type="compositionally biased region" description="Basic and acidic residues" evidence="1">
    <location>
        <begin position="48"/>
        <end position="57"/>
    </location>
</feature>
<protein>
    <submittedName>
        <fullName evidence="2">Uncharacterized protein</fullName>
    </submittedName>
</protein>
<dbReference type="STRING" id="1802579.A2310_03025"/>
<feature type="compositionally biased region" description="Low complexity" evidence="1">
    <location>
        <begin position="33"/>
        <end position="45"/>
    </location>
</feature>
<evidence type="ECO:0000256" key="1">
    <source>
        <dbReference type="SAM" id="MobiDB-lite"/>
    </source>
</evidence>
<dbReference type="AlphaFoldDB" id="A0A1F4SSY0"/>
<dbReference type="EMBL" id="MEUB01000017">
    <property type="protein sequence ID" value="OGC23552.1"/>
    <property type="molecule type" value="Genomic_DNA"/>
</dbReference>
<dbReference type="Proteomes" id="UP000178417">
    <property type="component" value="Unassembled WGS sequence"/>
</dbReference>
<name>A0A1F4SSY0_UNCSA</name>
<gene>
    <name evidence="2" type="ORF">A2310_03025</name>
</gene>
<evidence type="ECO:0000313" key="3">
    <source>
        <dbReference type="Proteomes" id="UP000178417"/>
    </source>
</evidence>
<evidence type="ECO:0000313" key="2">
    <source>
        <dbReference type="EMBL" id="OGC23552.1"/>
    </source>
</evidence>
<sequence>MADLNVGGAAGGSYIAPGSEIIRRTKAGGLLGPGESSQSSQSVGEQSEETKRADRNYVDNPEIPLGYTQDKTASERTLYIWQDKDKDGNIDLNEKGALKIYVRVGGQWLEIKNKDGEALNDANFRLTDRDMQANAPEVAGDNQIDKNERELRESIIIELAGYYALSYEDMAEGLAAADSFFMASRQAIRETTGEIKSAIKDCVGLETKAARTKLEALNKYHSNVIDVVIKNWEKIKDSQEKIAAKILSCFAAKKTGLYDLFKINSQDLKDMLPYSIEEFTKENILKYLSVGKIGRGTETGAADKTSSDSKDDVTQIDKDIRALSSSLGGITTSAEAKEVLRKLGEHEERAKKTDKYASYFKEVIDEKRMQIAQLFCRNSHSEVKLEGLNLWGEIYKNNKSDDAIKGNYASAAYEIVNDQMEAAQSGHSINSSDELLKVAVDTLLLLQKETEGTSLGVKIAEVLKYIDESLLAKASKELKTEEKTDKKKEPVTSITGLDYEKIAEYLDALGYASPSYLREDLPADESQATDILVSLFDKFNKTYQEYTDPNFKSKPKEDKQKKAGELLKQAIVLWHYAKLYSEKKMNIQTFTVALHTKFPEAQAMIAQINKSGLTISISARMDAAISYVFNGTKEMQDRMIEVYGDKKKL</sequence>
<organism evidence="2 3">
    <name type="scientific">candidate division WOR-1 bacterium RIFOXYB2_FULL_37_13</name>
    <dbReference type="NCBI Taxonomy" id="1802579"/>
    <lineage>
        <taxon>Bacteria</taxon>
        <taxon>Bacillati</taxon>
        <taxon>Saganbacteria</taxon>
    </lineage>
</organism>
<reference evidence="2 3" key="1">
    <citation type="journal article" date="2016" name="Nat. Commun.">
        <title>Thousands of microbial genomes shed light on interconnected biogeochemical processes in an aquifer system.</title>
        <authorList>
            <person name="Anantharaman K."/>
            <person name="Brown C.T."/>
            <person name="Hug L.A."/>
            <person name="Sharon I."/>
            <person name="Castelle C.J."/>
            <person name="Probst A.J."/>
            <person name="Thomas B.C."/>
            <person name="Singh A."/>
            <person name="Wilkins M.J."/>
            <person name="Karaoz U."/>
            <person name="Brodie E.L."/>
            <person name="Williams K.H."/>
            <person name="Hubbard S.S."/>
            <person name="Banfield J.F."/>
        </authorList>
    </citation>
    <scope>NUCLEOTIDE SEQUENCE [LARGE SCALE GENOMIC DNA]</scope>
</reference>
<accession>A0A1F4SSY0</accession>
<feature type="region of interest" description="Disordered" evidence="1">
    <location>
        <begin position="26"/>
        <end position="69"/>
    </location>
</feature>
<proteinExistence type="predicted"/>